<reference evidence="1 2" key="1">
    <citation type="submission" date="2019-05" db="EMBL/GenBank/DDBJ databases">
        <authorList>
            <person name="Chen C."/>
        </authorList>
    </citation>
    <scope>NUCLEOTIDE SEQUENCE [LARGE SCALE GENOMIC DNA]</scope>
    <source>
        <strain evidence="1 2">HB172198</strain>
    </source>
</reference>
<dbReference type="RefSeq" id="WP_175415218.1">
    <property type="nucleotide sequence ID" value="NZ_CP040396.1"/>
</dbReference>
<gene>
    <name evidence="1" type="ORF">E6C60_1175</name>
</gene>
<sequence length="47" mass="5069">MNDNNVKKIMITVNGKPVGSGLWIDKTTYAPVDKSSYTAALQPKAAM</sequence>
<dbReference type="EMBL" id="CP040396">
    <property type="protein sequence ID" value="QCT01893.1"/>
    <property type="molecule type" value="Genomic_DNA"/>
</dbReference>
<accession>A0A4P8XI61</accession>
<protein>
    <submittedName>
        <fullName evidence="1">Uncharacterized protein</fullName>
    </submittedName>
</protein>
<name>A0A4P8XI61_9BACL</name>
<organism evidence="1 2">
    <name type="scientific">Paenibacillus algicola</name>
    <dbReference type="NCBI Taxonomy" id="2565926"/>
    <lineage>
        <taxon>Bacteria</taxon>
        <taxon>Bacillati</taxon>
        <taxon>Bacillota</taxon>
        <taxon>Bacilli</taxon>
        <taxon>Bacillales</taxon>
        <taxon>Paenibacillaceae</taxon>
        <taxon>Paenibacillus</taxon>
    </lineage>
</organism>
<keyword evidence="2" id="KW-1185">Reference proteome</keyword>
<dbReference type="AlphaFoldDB" id="A0A4P8XI61"/>
<evidence type="ECO:0000313" key="2">
    <source>
        <dbReference type="Proteomes" id="UP000300879"/>
    </source>
</evidence>
<evidence type="ECO:0000313" key="1">
    <source>
        <dbReference type="EMBL" id="QCT01893.1"/>
    </source>
</evidence>
<dbReference type="KEGG" id="palo:E6C60_1175"/>
<proteinExistence type="predicted"/>
<dbReference type="Proteomes" id="UP000300879">
    <property type="component" value="Chromosome"/>
</dbReference>